<evidence type="ECO:0000259" key="2">
    <source>
        <dbReference type="Pfam" id="PF10338"/>
    </source>
</evidence>
<proteinExistence type="predicted"/>
<keyword evidence="4" id="KW-1185">Reference proteome</keyword>
<organism evidence="3 4">
    <name type="scientific">Coemansia javaensis</name>
    <dbReference type="NCBI Taxonomy" id="2761396"/>
    <lineage>
        <taxon>Eukaryota</taxon>
        <taxon>Fungi</taxon>
        <taxon>Fungi incertae sedis</taxon>
        <taxon>Zoopagomycota</taxon>
        <taxon>Kickxellomycotina</taxon>
        <taxon>Kickxellomycetes</taxon>
        <taxon>Kickxellales</taxon>
        <taxon>Kickxellaceae</taxon>
        <taxon>Coemansia</taxon>
    </lineage>
</organism>
<dbReference type="EMBL" id="JANBUL010000197">
    <property type="protein sequence ID" value="KAJ2779034.1"/>
    <property type="molecule type" value="Genomic_DNA"/>
</dbReference>
<evidence type="ECO:0000256" key="1">
    <source>
        <dbReference type="SAM" id="MobiDB-lite"/>
    </source>
</evidence>
<dbReference type="Proteomes" id="UP001140217">
    <property type="component" value="Unassembled WGS sequence"/>
</dbReference>
<gene>
    <name evidence="3" type="ORF">H4R18_004240</name>
</gene>
<dbReference type="OrthoDB" id="4087970at2759"/>
<dbReference type="AlphaFoldDB" id="A0A9W8HC75"/>
<evidence type="ECO:0000313" key="4">
    <source>
        <dbReference type="Proteomes" id="UP001140217"/>
    </source>
</evidence>
<accession>A0A9W8HC75</accession>
<dbReference type="InterPro" id="IPR019434">
    <property type="entry name" value="DUF2423"/>
</dbReference>
<comment type="caution">
    <text evidence="3">The sequence shown here is derived from an EMBL/GenBank/DDBJ whole genome shotgun (WGS) entry which is preliminary data.</text>
</comment>
<name>A0A9W8HC75_9FUNG</name>
<reference evidence="3" key="1">
    <citation type="submission" date="2022-07" db="EMBL/GenBank/DDBJ databases">
        <title>Phylogenomic reconstructions and comparative analyses of Kickxellomycotina fungi.</title>
        <authorList>
            <person name="Reynolds N.K."/>
            <person name="Stajich J.E."/>
            <person name="Barry K."/>
            <person name="Grigoriev I.V."/>
            <person name="Crous P."/>
            <person name="Smith M.E."/>
        </authorList>
    </citation>
    <scope>NUCLEOTIDE SEQUENCE</scope>
    <source>
        <strain evidence="3">NBRC 105414</strain>
    </source>
</reference>
<feature type="compositionally biased region" description="Low complexity" evidence="1">
    <location>
        <begin position="40"/>
        <end position="56"/>
    </location>
</feature>
<sequence length="112" mass="12464">MARSIRSKAGIRNRNQLRETVFAAHEAARIKRLAERQRAAAEAPPAAVPMKAAAAEAMDEDGKEREASSDVEMAPAKKDRIMRVRRTATKRGKKGKGGNNKNNKWVKQKLTR</sequence>
<evidence type="ECO:0000313" key="3">
    <source>
        <dbReference type="EMBL" id="KAJ2779034.1"/>
    </source>
</evidence>
<feature type="compositionally biased region" description="Basic residues" evidence="1">
    <location>
        <begin position="83"/>
        <end position="96"/>
    </location>
</feature>
<protein>
    <recommendedName>
        <fullName evidence="2">DUF2423 domain-containing protein</fullName>
    </recommendedName>
</protein>
<feature type="domain" description="DUF2423" evidence="2">
    <location>
        <begin position="1"/>
        <end position="44"/>
    </location>
</feature>
<dbReference type="Pfam" id="PF10338">
    <property type="entry name" value="YBL028C_N"/>
    <property type="match status" value="1"/>
</dbReference>
<feature type="region of interest" description="Disordered" evidence="1">
    <location>
        <begin position="35"/>
        <end position="112"/>
    </location>
</feature>